<dbReference type="PRINTS" id="PR00035">
    <property type="entry name" value="HTHGNTR"/>
</dbReference>
<dbReference type="GO" id="GO:0003677">
    <property type="term" value="F:DNA binding"/>
    <property type="evidence" value="ECO:0007669"/>
    <property type="project" value="UniProtKB-KW"/>
</dbReference>
<dbReference type="PANTHER" id="PTHR44846:SF1">
    <property type="entry name" value="MANNOSYL-D-GLYCERATE TRANSPORT_METABOLISM SYSTEM REPRESSOR MNGR-RELATED"/>
    <property type="match status" value="1"/>
</dbReference>
<gene>
    <name evidence="5" type="primary">frlR</name>
    <name evidence="5" type="ORF">OCH7691_03846</name>
</gene>
<keyword evidence="3" id="KW-0804">Transcription</keyword>
<sequence length="257" mass="29515">MGKTTPAQAATRGESRRYYQVSNILMQRIEEGVYKLGELLPTEVELCEEFEISRYTVREALRRLIEAGLVTRRQGSGTQIIATQKYTNYAHTMRSLSELFEYASDTVISFDLIEERLPAPELARHFGDRAEESWLYMEGVRTDREGKRPICFTRVFIDTRFNGIVGELQSHGSAIYALIEDRYKINVDDVEQEIRALPITKAAAKKLDVPQREYAVQMVRRYVSSEGKLILVSISDHPSSRFSYTMHLRREGMKGSS</sequence>
<keyword evidence="6" id="KW-1185">Reference proteome</keyword>
<dbReference type="Gene3D" id="1.10.10.10">
    <property type="entry name" value="Winged helix-like DNA-binding domain superfamily/Winged helix DNA-binding domain"/>
    <property type="match status" value="1"/>
</dbReference>
<evidence type="ECO:0000313" key="6">
    <source>
        <dbReference type="Proteomes" id="UP000193200"/>
    </source>
</evidence>
<protein>
    <submittedName>
        <fullName evidence="5">HTH-type transcriptional regulator FrlR</fullName>
    </submittedName>
</protein>
<dbReference type="Pfam" id="PF00392">
    <property type="entry name" value="GntR"/>
    <property type="match status" value="1"/>
</dbReference>
<evidence type="ECO:0000259" key="4">
    <source>
        <dbReference type="PROSITE" id="PS50949"/>
    </source>
</evidence>
<evidence type="ECO:0000256" key="2">
    <source>
        <dbReference type="ARBA" id="ARBA00023125"/>
    </source>
</evidence>
<dbReference type="EMBL" id="FWFR01000004">
    <property type="protein sequence ID" value="SLN75360.1"/>
    <property type="molecule type" value="Genomic_DNA"/>
</dbReference>
<dbReference type="AlphaFoldDB" id="A0A1Y5TZK1"/>
<reference evidence="5 6" key="1">
    <citation type="submission" date="2017-03" db="EMBL/GenBank/DDBJ databases">
        <authorList>
            <person name="Afonso C.L."/>
            <person name="Miller P.J."/>
            <person name="Scott M.A."/>
            <person name="Spackman E."/>
            <person name="Goraichik I."/>
            <person name="Dimitrov K.M."/>
            <person name="Suarez D.L."/>
            <person name="Swayne D.E."/>
        </authorList>
    </citation>
    <scope>NUCLEOTIDE SEQUENCE [LARGE SCALE GENOMIC DNA]</scope>
    <source>
        <strain evidence="5 6">CECT 7691</strain>
    </source>
</reference>
<accession>A0A1Y5TZK1</accession>
<organism evidence="5 6">
    <name type="scientific">Oceanibacterium hippocampi</name>
    <dbReference type="NCBI Taxonomy" id="745714"/>
    <lineage>
        <taxon>Bacteria</taxon>
        <taxon>Pseudomonadati</taxon>
        <taxon>Pseudomonadota</taxon>
        <taxon>Alphaproteobacteria</taxon>
        <taxon>Sneathiellales</taxon>
        <taxon>Sneathiellaceae</taxon>
        <taxon>Oceanibacterium</taxon>
    </lineage>
</organism>
<dbReference type="Pfam" id="PF07702">
    <property type="entry name" value="UTRA"/>
    <property type="match status" value="1"/>
</dbReference>
<dbReference type="InterPro" id="IPR028978">
    <property type="entry name" value="Chorismate_lyase_/UTRA_dom_sf"/>
</dbReference>
<dbReference type="InterPro" id="IPR000524">
    <property type="entry name" value="Tscrpt_reg_HTH_GntR"/>
</dbReference>
<dbReference type="GO" id="GO:0003700">
    <property type="term" value="F:DNA-binding transcription factor activity"/>
    <property type="evidence" value="ECO:0007669"/>
    <property type="project" value="InterPro"/>
</dbReference>
<dbReference type="CDD" id="cd07377">
    <property type="entry name" value="WHTH_GntR"/>
    <property type="match status" value="1"/>
</dbReference>
<dbReference type="Gene3D" id="3.40.1410.10">
    <property type="entry name" value="Chorismate lyase-like"/>
    <property type="match status" value="1"/>
</dbReference>
<evidence type="ECO:0000256" key="3">
    <source>
        <dbReference type="ARBA" id="ARBA00023163"/>
    </source>
</evidence>
<proteinExistence type="predicted"/>
<dbReference type="InParanoid" id="A0A1Y5TZK1"/>
<name>A0A1Y5TZK1_9PROT</name>
<dbReference type="SMART" id="SM00866">
    <property type="entry name" value="UTRA"/>
    <property type="match status" value="1"/>
</dbReference>
<dbReference type="InterPro" id="IPR036388">
    <property type="entry name" value="WH-like_DNA-bd_sf"/>
</dbReference>
<dbReference type="SUPFAM" id="SSF46785">
    <property type="entry name" value="Winged helix' DNA-binding domain"/>
    <property type="match status" value="1"/>
</dbReference>
<dbReference type="PROSITE" id="PS50949">
    <property type="entry name" value="HTH_GNTR"/>
    <property type="match status" value="1"/>
</dbReference>
<dbReference type="InterPro" id="IPR036390">
    <property type="entry name" value="WH_DNA-bd_sf"/>
</dbReference>
<dbReference type="OrthoDB" id="9808698at2"/>
<evidence type="ECO:0000313" key="5">
    <source>
        <dbReference type="EMBL" id="SLN75360.1"/>
    </source>
</evidence>
<dbReference type="InterPro" id="IPR011663">
    <property type="entry name" value="UTRA"/>
</dbReference>
<dbReference type="RefSeq" id="WP_085885193.1">
    <property type="nucleotide sequence ID" value="NZ_FWFR01000004.1"/>
</dbReference>
<keyword evidence="2" id="KW-0238">DNA-binding</keyword>
<dbReference type="Proteomes" id="UP000193200">
    <property type="component" value="Unassembled WGS sequence"/>
</dbReference>
<dbReference type="SUPFAM" id="SSF64288">
    <property type="entry name" value="Chorismate lyase-like"/>
    <property type="match status" value="1"/>
</dbReference>
<dbReference type="PANTHER" id="PTHR44846">
    <property type="entry name" value="MANNOSYL-D-GLYCERATE TRANSPORT/METABOLISM SYSTEM REPRESSOR MNGR-RELATED"/>
    <property type="match status" value="1"/>
</dbReference>
<keyword evidence="1" id="KW-0805">Transcription regulation</keyword>
<dbReference type="SMART" id="SM00345">
    <property type="entry name" value="HTH_GNTR"/>
    <property type="match status" value="1"/>
</dbReference>
<evidence type="ECO:0000256" key="1">
    <source>
        <dbReference type="ARBA" id="ARBA00023015"/>
    </source>
</evidence>
<dbReference type="InterPro" id="IPR050679">
    <property type="entry name" value="Bact_HTH_transcr_reg"/>
</dbReference>
<dbReference type="GO" id="GO:0045892">
    <property type="term" value="P:negative regulation of DNA-templated transcription"/>
    <property type="evidence" value="ECO:0007669"/>
    <property type="project" value="TreeGrafter"/>
</dbReference>
<feature type="domain" description="HTH gntR-type" evidence="4">
    <location>
        <begin position="15"/>
        <end position="83"/>
    </location>
</feature>